<evidence type="ECO:0000313" key="3">
    <source>
        <dbReference type="Proteomes" id="UP000698242"/>
    </source>
</evidence>
<proteinExistence type="predicted"/>
<feature type="chain" id="PRO_5037232143" description="Oxidoreductase" evidence="1">
    <location>
        <begin position="30"/>
        <end position="168"/>
    </location>
</feature>
<evidence type="ECO:0000313" key="2">
    <source>
        <dbReference type="EMBL" id="KAF0676786.1"/>
    </source>
</evidence>
<dbReference type="EMBL" id="APKE01000011">
    <property type="protein sequence ID" value="KAF0676786.1"/>
    <property type="molecule type" value="Genomic_DNA"/>
</dbReference>
<organism evidence="2 3">
    <name type="scientific">Profundibacterium mesophilum KAUST100406-0324</name>
    <dbReference type="NCBI Taxonomy" id="1037889"/>
    <lineage>
        <taxon>Bacteria</taxon>
        <taxon>Pseudomonadati</taxon>
        <taxon>Pseudomonadota</taxon>
        <taxon>Alphaproteobacteria</taxon>
        <taxon>Rhodobacterales</taxon>
        <taxon>Roseobacteraceae</taxon>
        <taxon>Profundibacterium</taxon>
    </lineage>
</organism>
<dbReference type="SUPFAM" id="SSF56524">
    <property type="entry name" value="Oxidoreductase molybdopterin-binding domain"/>
    <property type="match status" value="1"/>
</dbReference>
<reference evidence="2" key="1">
    <citation type="submission" date="2013-03" db="EMBL/GenBank/DDBJ databases">
        <title>Genome Sequence of the Profundibacterium mesophilum strain KAUST100406-0324T from Red Sea, a novel genus in the family Rhodobacteraceae.</title>
        <authorList>
            <person name="Essack M."/>
            <person name="Alam I."/>
            <person name="Lafi F."/>
            <person name="Alawi W."/>
            <person name="Kamanu F."/>
            <person name="Al-Suwailem A."/>
            <person name="Lee O.O."/>
            <person name="Xu Y."/>
            <person name="Bajic V."/>
            <person name="Qian P.-Y."/>
            <person name="Archer J."/>
        </authorList>
    </citation>
    <scope>NUCLEOTIDE SEQUENCE</scope>
    <source>
        <strain evidence="2">KAUST100406-0324</strain>
    </source>
</reference>
<dbReference type="AlphaFoldDB" id="A0A921TDY0"/>
<keyword evidence="1" id="KW-0732">Signal</keyword>
<dbReference type="RefSeq" id="WP_236549692.1">
    <property type="nucleotide sequence ID" value="NZ_APKE01000011.1"/>
</dbReference>
<evidence type="ECO:0000256" key="1">
    <source>
        <dbReference type="SAM" id="SignalP"/>
    </source>
</evidence>
<gene>
    <name evidence="2" type="ORF">PMES_00873</name>
</gene>
<keyword evidence="3" id="KW-1185">Reference proteome</keyword>
<dbReference type="Proteomes" id="UP000698242">
    <property type="component" value="Unassembled WGS sequence"/>
</dbReference>
<dbReference type="InterPro" id="IPR036374">
    <property type="entry name" value="OxRdtase_Mopterin-bd_sf"/>
</dbReference>
<dbReference type="Gene3D" id="3.90.420.10">
    <property type="entry name" value="Oxidoreductase, molybdopterin-binding domain"/>
    <property type="match status" value="1"/>
</dbReference>
<name>A0A921TDY0_9RHOB</name>
<comment type="caution">
    <text evidence="2">The sequence shown here is derived from an EMBL/GenBank/DDBJ whole genome shotgun (WGS) entry which is preliminary data.</text>
</comment>
<accession>A0A921TDY0</accession>
<feature type="signal peptide" evidence="1">
    <location>
        <begin position="1"/>
        <end position="29"/>
    </location>
</feature>
<protein>
    <recommendedName>
        <fullName evidence="4">Oxidoreductase</fullName>
    </recommendedName>
</protein>
<evidence type="ECO:0008006" key="4">
    <source>
        <dbReference type="Google" id="ProtNLM"/>
    </source>
</evidence>
<sequence length="168" mass="18592">MLQPFQPSHPRRFLVLAGLLAALATPGAAQEPVLTVDGLLDEKLNETELSFDMAALAAMPVTQFTTETIWTEGPQTFTGVPLHEFREMAAEDAETFRATALNNYAITIPFSDAVEDGPIIAYALNGAPMSRRGKGPLWIVYPYDDNPAYKSETIYSRSIWQLERVTLE</sequence>